<evidence type="ECO:0000256" key="4">
    <source>
        <dbReference type="SAM" id="MobiDB-lite"/>
    </source>
</evidence>
<feature type="compositionally biased region" description="Basic and acidic residues" evidence="4">
    <location>
        <begin position="179"/>
        <end position="191"/>
    </location>
</feature>
<dbReference type="InterPro" id="IPR037165">
    <property type="entry name" value="AldOxase/xan_DH_Mopterin-bd_sf"/>
</dbReference>
<organism evidence="6">
    <name type="scientific">Thermogemmatispora argillosa</name>
    <dbReference type="NCBI Taxonomy" id="2045280"/>
    <lineage>
        <taxon>Bacteria</taxon>
        <taxon>Bacillati</taxon>
        <taxon>Chloroflexota</taxon>
        <taxon>Ktedonobacteria</taxon>
        <taxon>Thermogemmatisporales</taxon>
        <taxon>Thermogemmatisporaceae</taxon>
        <taxon>Thermogemmatispora</taxon>
    </lineage>
</organism>
<feature type="domain" description="Aldehyde oxidase/xanthine dehydrogenase a/b hammerhead" evidence="5">
    <location>
        <begin position="28"/>
        <end position="134"/>
    </location>
</feature>
<feature type="coiled-coil region" evidence="3">
    <location>
        <begin position="568"/>
        <end position="595"/>
    </location>
</feature>
<feature type="region of interest" description="Disordered" evidence="4">
    <location>
        <begin position="163"/>
        <end position="191"/>
    </location>
</feature>
<dbReference type="Pfam" id="PF01315">
    <property type="entry name" value="Ald_Xan_dh_C"/>
    <property type="match status" value="1"/>
</dbReference>
<keyword evidence="1" id="KW-0500">Molybdenum</keyword>
<evidence type="ECO:0000313" key="6">
    <source>
        <dbReference type="EMBL" id="BBH95256.1"/>
    </source>
</evidence>
<dbReference type="AlphaFoldDB" id="A0A455T5M5"/>
<dbReference type="SMART" id="SM01008">
    <property type="entry name" value="Ald_Xan_dh_C"/>
    <property type="match status" value="1"/>
</dbReference>
<dbReference type="InterPro" id="IPR000674">
    <property type="entry name" value="Ald_Oxase/Xan_DH_a/b"/>
</dbReference>
<dbReference type="InterPro" id="IPR036856">
    <property type="entry name" value="Ald_Oxase/Xan_DH_a/b_sf"/>
</dbReference>
<dbReference type="GO" id="GO:0016491">
    <property type="term" value="F:oxidoreductase activity"/>
    <property type="evidence" value="ECO:0007669"/>
    <property type="project" value="UniProtKB-KW"/>
</dbReference>
<dbReference type="SUPFAM" id="SSF54665">
    <property type="entry name" value="CO dehydrogenase molybdoprotein N-domain-like"/>
    <property type="match status" value="1"/>
</dbReference>
<dbReference type="SUPFAM" id="SSF56003">
    <property type="entry name" value="Molybdenum cofactor-binding domain"/>
    <property type="match status" value="1"/>
</dbReference>
<evidence type="ECO:0000256" key="1">
    <source>
        <dbReference type="ARBA" id="ARBA00022505"/>
    </source>
</evidence>
<evidence type="ECO:0000256" key="3">
    <source>
        <dbReference type="SAM" id="Coils"/>
    </source>
</evidence>
<dbReference type="Gene3D" id="3.90.1170.50">
    <property type="entry name" value="Aldehyde oxidase/xanthine dehydrogenase, a/b hammerhead"/>
    <property type="match status" value="1"/>
</dbReference>
<dbReference type="PANTHER" id="PTHR11908:SF132">
    <property type="entry name" value="ALDEHYDE OXIDASE 1-RELATED"/>
    <property type="match status" value="1"/>
</dbReference>
<evidence type="ECO:0000259" key="5">
    <source>
        <dbReference type="SMART" id="SM01008"/>
    </source>
</evidence>
<keyword evidence="3" id="KW-0175">Coiled coil</keyword>
<dbReference type="InterPro" id="IPR046867">
    <property type="entry name" value="AldOxase/xan_DH_MoCoBD2"/>
</dbReference>
<dbReference type="EMBL" id="AP019377">
    <property type="protein sequence ID" value="BBH95256.1"/>
    <property type="molecule type" value="Genomic_DNA"/>
</dbReference>
<sequence length="783" mass="83362">MTQTADRSAEYKAIGKPFQRPDAPAKVTGQARYAGDIPVPGKLLYARPVLSPYAHARIVKVDISQALAVPGVRAVYTGESLPLEGYNPGERTRSPLAREEVLWAGHPVALVLAESEAAAADGAAAVEVDYEPLPVVIDPLAAMEPEAPLTRLLTKKQAGEIAGGEAHAAVSGGEEGEERESRPLSENVCDKSHLHQGDIEAGWREAEVIVERRYQTSVVHQSYLEPQSITVMPSPDGTQYTVWASAQGLFTTRTEIAETLKLAERQIHVESVPIGGAFGGKFTLLEPLVVAAARAVRRPVRLVLTRSEDLLAANPAPQAIITVKLGAKRDGTLVALQGEVIFDSGAYPGAAAGLAGFILASTYRCPNVDIRCYEVLTNKVGVGAYRAPGAPQATFALESTVDDLCSELGIDPLEFRLKNCLREGDPSLDRRRPRWPRIGLLDCLEKVREHPLWAQRRELTSPPPELSGWKVGIGLAVGGWPGGTEPAAAACRLDRDGRLTVIVGTVDLTGTDSALTLIAAEGLGVSPELVQIEHGNSDSVPHSGSTGGSKITYTMGPAVLAAVRDARQQILEVAAELLEAAVEDLEIERDRVVVRGVPDRFVSLQRIGQVTTAFGSRYQPIYGRGRSALSSSPMYAAHVARVAVDPETGEVRVLDYLAAQDVGFAINPAEIEGQIHGGVTQGIGWALFEGFVYDEQGQLLTATLMDYALPHSTDVPTITPLLVEVPSEQGPFGAKGVGEPPVVPVAAAIANAIKAALGVRLTHLPMTPERVLSALQQRQSRAG</sequence>
<protein>
    <submittedName>
        <fullName evidence="6">Xanthine dehydrogenase</fullName>
    </submittedName>
</protein>
<name>A0A455T5M5_9CHLR</name>
<reference evidence="6" key="1">
    <citation type="submission" date="2018-12" db="EMBL/GenBank/DDBJ databases">
        <title>Novel natural products biosynthetic potential of the class Ktedonobacteria.</title>
        <authorList>
            <person name="Zheng Y."/>
            <person name="Saitou A."/>
            <person name="Wang C.M."/>
            <person name="Toyoda A."/>
            <person name="Minakuchi Y."/>
            <person name="Sekiguchi Y."/>
            <person name="Ueda K."/>
            <person name="Takano H."/>
            <person name="Sakai Y."/>
            <person name="Yokota A."/>
            <person name="Yabe S."/>
        </authorList>
    </citation>
    <scope>NUCLEOTIDE SEQUENCE</scope>
    <source>
        <strain evidence="6">A3-2</strain>
    </source>
</reference>
<dbReference type="Pfam" id="PF02738">
    <property type="entry name" value="MoCoBD_1"/>
    <property type="match status" value="1"/>
</dbReference>
<dbReference type="PANTHER" id="PTHR11908">
    <property type="entry name" value="XANTHINE DEHYDROGENASE"/>
    <property type="match status" value="1"/>
</dbReference>
<dbReference type="Pfam" id="PF20256">
    <property type="entry name" value="MoCoBD_2"/>
    <property type="match status" value="1"/>
</dbReference>
<proteinExistence type="predicted"/>
<feature type="region of interest" description="Disordered" evidence="4">
    <location>
        <begin position="1"/>
        <end position="29"/>
    </location>
</feature>
<gene>
    <name evidence="6" type="ORF">KTA_34550</name>
</gene>
<dbReference type="GO" id="GO:0005506">
    <property type="term" value="F:iron ion binding"/>
    <property type="evidence" value="ECO:0007669"/>
    <property type="project" value="InterPro"/>
</dbReference>
<feature type="compositionally biased region" description="Low complexity" evidence="4">
    <location>
        <begin position="163"/>
        <end position="172"/>
    </location>
</feature>
<keyword evidence="2" id="KW-0560">Oxidoreductase</keyword>
<dbReference type="Gene3D" id="3.30.365.10">
    <property type="entry name" value="Aldehyde oxidase/xanthine dehydrogenase, molybdopterin binding domain"/>
    <property type="match status" value="4"/>
</dbReference>
<evidence type="ECO:0000256" key="2">
    <source>
        <dbReference type="ARBA" id="ARBA00023002"/>
    </source>
</evidence>
<dbReference type="InterPro" id="IPR008274">
    <property type="entry name" value="AldOxase/xan_DH_MoCoBD1"/>
</dbReference>
<accession>A0A455T5M5</accession>
<dbReference type="InterPro" id="IPR016208">
    <property type="entry name" value="Ald_Oxase/xanthine_DH-like"/>
</dbReference>